<comment type="caution">
    <text evidence="2">The sequence shown here is derived from an EMBL/GenBank/DDBJ whole genome shotgun (WGS) entry which is preliminary data.</text>
</comment>
<dbReference type="GO" id="GO:0032259">
    <property type="term" value="P:methylation"/>
    <property type="evidence" value="ECO:0007669"/>
    <property type="project" value="UniProtKB-KW"/>
</dbReference>
<protein>
    <submittedName>
        <fullName evidence="2">Methyltransferase domain-containing protein</fullName>
    </submittedName>
</protein>
<name>A0A4U8TCN7_9HELI</name>
<dbReference type="AlphaFoldDB" id="A0A4U8TCN7"/>
<feature type="domain" description="Tellurite resistance methyltransferase TehB-like" evidence="1">
    <location>
        <begin position="47"/>
        <end position="129"/>
    </location>
</feature>
<dbReference type="Gene3D" id="3.40.50.150">
    <property type="entry name" value="Vaccinia Virus protein VP39"/>
    <property type="match status" value="1"/>
</dbReference>
<dbReference type="Pfam" id="PF03848">
    <property type="entry name" value="TehB"/>
    <property type="match status" value="1"/>
</dbReference>
<evidence type="ECO:0000313" key="3">
    <source>
        <dbReference type="Proteomes" id="UP000029733"/>
    </source>
</evidence>
<keyword evidence="3" id="KW-1185">Reference proteome</keyword>
<reference evidence="2 3" key="1">
    <citation type="journal article" date="2014" name="Genome Announc.">
        <title>Draft genome sequences of eight enterohepatic helicobacter species isolated from both laboratory and wild rodents.</title>
        <authorList>
            <person name="Sheh A."/>
            <person name="Shen Z."/>
            <person name="Fox J.G."/>
        </authorList>
    </citation>
    <scope>NUCLEOTIDE SEQUENCE [LARGE SCALE GENOMIC DNA]</scope>
    <source>
        <strain evidence="2 3">MIT 09-6949</strain>
    </source>
</reference>
<dbReference type="InterPro" id="IPR029063">
    <property type="entry name" value="SAM-dependent_MTases_sf"/>
</dbReference>
<evidence type="ECO:0000259" key="1">
    <source>
        <dbReference type="Pfam" id="PF03848"/>
    </source>
</evidence>
<keyword evidence="2" id="KW-0808">Transferase</keyword>
<organism evidence="2 3">
    <name type="scientific">Helicobacter jaachi</name>
    <dbReference type="NCBI Taxonomy" id="1677920"/>
    <lineage>
        <taxon>Bacteria</taxon>
        <taxon>Pseudomonadati</taxon>
        <taxon>Campylobacterota</taxon>
        <taxon>Epsilonproteobacteria</taxon>
        <taxon>Campylobacterales</taxon>
        <taxon>Helicobacteraceae</taxon>
        <taxon>Helicobacter</taxon>
    </lineage>
</organism>
<dbReference type="STRING" id="1677920.LS71_03840"/>
<dbReference type="SUPFAM" id="SSF53335">
    <property type="entry name" value="S-adenosyl-L-methionine-dependent methyltransferases"/>
    <property type="match status" value="1"/>
</dbReference>
<dbReference type="GO" id="GO:0008168">
    <property type="term" value="F:methyltransferase activity"/>
    <property type="evidence" value="ECO:0007669"/>
    <property type="project" value="UniProtKB-KW"/>
</dbReference>
<dbReference type="Proteomes" id="UP000029733">
    <property type="component" value="Unassembled WGS sequence"/>
</dbReference>
<dbReference type="CDD" id="cd02440">
    <property type="entry name" value="AdoMet_MTases"/>
    <property type="match status" value="1"/>
</dbReference>
<dbReference type="InterPro" id="IPR015985">
    <property type="entry name" value="TehB-like_dom"/>
</dbReference>
<keyword evidence="2" id="KW-0489">Methyltransferase</keyword>
<dbReference type="OrthoDB" id="5298787at2"/>
<evidence type="ECO:0000313" key="2">
    <source>
        <dbReference type="EMBL" id="TLD97715.1"/>
    </source>
</evidence>
<proteinExistence type="predicted"/>
<sequence>MQEDAIKWNTRYKQHFMPHKPSSFVLEACKLLQDTFFSHPTPNAPLAVDIACGNGRNAKILSQLGFEVEAIDISSVALESLANISRITPILADLDNFSLAQKRYDVLLNSLFLDRRLFAPMIASLKPNAIVLFETYIIPDSKFKDYVQDSHYAHTSAQDRISPYKTLSHKTLPNKALCVGELEYIFSEKNGFTTLYTHIYKTSRKNAPFPHLMQFIAHYKPNNEIK</sequence>
<dbReference type="EMBL" id="JRPR02000001">
    <property type="protein sequence ID" value="TLD97715.1"/>
    <property type="molecule type" value="Genomic_DNA"/>
</dbReference>
<dbReference type="RefSeq" id="WP_034353897.1">
    <property type="nucleotide sequence ID" value="NZ_JRPR02000001.1"/>
</dbReference>
<gene>
    <name evidence="2" type="ORF">LS71_002990</name>
</gene>
<accession>A0A4U8TCN7</accession>